<dbReference type="KEGG" id="ehr:EHR_05475"/>
<dbReference type="HOGENOM" id="CLU_3007221_0_0_9"/>
<sequence>MSIKSSQLVRKFNQLALLFPILKVKFVLSGFHFNEKAFKKYEDVKQNMFFVFYLIF</sequence>
<dbReference type="AlphaFoldDB" id="I6SBQ6"/>
<organism evidence="1 2">
    <name type="scientific">Enterococcus hirae (strain ATCC 9790 / DSM 20160 / JCM 8729 / LMG 6399 / NBRC 3181 / NCIMB 6459 / NCDO 1258 / NCTC 12367 / WDCM 00089 / R)</name>
    <dbReference type="NCBI Taxonomy" id="768486"/>
    <lineage>
        <taxon>Bacteria</taxon>
        <taxon>Bacillati</taxon>
        <taxon>Bacillota</taxon>
        <taxon>Bacilli</taxon>
        <taxon>Lactobacillales</taxon>
        <taxon>Enterococcaceae</taxon>
        <taxon>Enterococcus</taxon>
    </lineage>
</organism>
<dbReference type="EMBL" id="CP003504">
    <property type="protein sequence ID" value="AFM70048.1"/>
    <property type="molecule type" value="Genomic_DNA"/>
</dbReference>
<accession>I6SBQ6</accession>
<protein>
    <submittedName>
        <fullName evidence="1">Uncharacterized protein</fullName>
    </submittedName>
</protein>
<dbReference type="Proteomes" id="UP000002895">
    <property type="component" value="Chromosome"/>
</dbReference>
<evidence type="ECO:0000313" key="1">
    <source>
        <dbReference type="EMBL" id="AFM70048.1"/>
    </source>
</evidence>
<keyword evidence="2" id="KW-1185">Reference proteome</keyword>
<gene>
    <name evidence="1" type="ordered locus">EHR_05475</name>
</gene>
<reference evidence="1 2" key="1">
    <citation type="journal article" date="2012" name="J. Bacteriol.">
        <title>Genome sequence of Enterococcus hirae (Streptococcus faecalis) ATCC 9790, a model organism for the study of ion transport, bioenergetics, and copper homeostasis.</title>
        <authorList>
            <person name="Gaechter T."/>
            <person name="Wunderlin C."/>
            <person name="Schmidheini T."/>
            <person name="Solioz M."/>
        </authorList>
    </citation>
    <scope>NUCLEOTIDE SEQUENCE [LARGE SCALE GENOMIC DNA]</scope>
    <source>
        <strain evidence="2">ATCC 9790 / DSM 20160 / JCM 8729 / LMG 6399 / NBRC 3181 / NCIMB 6459 / NCDO 1258 / NCTC 12367 / WDCM 00089 / R</strain>
    </source>
</reference>
<proteinExistence type="predicted"/>
<name>I6SBQ6_ENTHA</name>
<evidence type="ECO:0000313" key="2">
    <source>
        <dbReference type="Proteomes" id="UP000002895"/>
    </source>
</evidence>